<protein>
    <submittedName>
        <fullName evidence="1">Uncharacterized protein</fullName>
    </submittedName>
</protein>
<dbReference type="AlphaFoldDB" id="A0A380FN87"/>
<reference evidence="1 2" key="1">
    <citation type="submission" date="2018-06" db="EMBL/GenBank/DDBJ databases">
        <authorList>
            <consortium name="Pathogen Informatics"/>
            <person name="Doyle S."/>
        </authorList>
    </citation>
    <scope>NUCLEOTIDE SEQUENCE [LARGE SCALE GENOMIC DNA]</scope>
    <source>
        <strain evidence="1 2">NCTC12195</strain>
    </source>
</reference>
<accession>A0A380FN87</accession>
<gene>
    <name evidence="1" type="ORF">NCTC12195_04161</name>
</gene>
<dbReference type="EMBL" id="UHDK01000001">
    <property type="protein sequence ID" value="SUM34634.1"/>
    <property type="molecule type" value="Genomic_DNA"/>
</dbReference>
<evidence type="ECO:0000313" key="1">
    <source>
        <dbReference type="EMBL" id="SUM34634.1"/>
    </source>
</evidence>
<evidence type="ECO:0000313" key="2">
    <source>
        <dbReference type="Proteomes" id="UP000255277"/>
    </source>
</evidence>
<proteinExistence type="predicted"/>
<sequence>MTGQTFKANGEYGNVNYELEGSKDADDLKVVNYSES</sequence>
<organism evidence="1 2">
    <name type="scientific">Staphylococcus gallinarum</name>
    <dbReference type="NCBI Taxonomy" id="1293"/>
    <lineage>
        <taxon>Bacteria</taxon>
        <taxon>Bacillati</taxon>
        <taxon>Bacillota</taxon>
        <taxon>Bacilli</taxon>
        <taxon>Bacillales</taxon>
        <taxon>Staphylococcaceae</taxon>
        <taxon>Staphylococcus</taxon>
    </lineage>
</organism>
<dbReference type="Proteomes" id="UP000255277">
    <property type="component" value="Unassembled WGS sequence"/>
</dbReference>
<name>A0A380FN87_STAGA</name>